<protein>
    <recommendedName>
        <fullName evidence="8">GATA-type domain-containing protein</fullName>
    </recommendedName>
</protein>
<dbReference type="eggNOG" id="KOG1601">
    <property type="taxonomic scope" value="Eukaryota"/>
</dbReference>
<evidence type="ECO:0000259" key="8">
    <source>
        <dbReference type="PROSITE" id="PS50114"/>
    </source>
</evidence>
<dbReference type="GO" id="GO:0043565">
    <property type="term" value="F:sequence-specific DNA binding"/>
    <property type="evidence" value="ECO:0007669"/>
    <property type="project" value="InterPro"/>
</dbReference>
<evidence type="ECO:0000256" key="2">
    <source>
        <dbReference type="ARBA" id="ARBA00022723"/>
    </source>
</evidence>
<evidence type="ECO:0000256" key="5">
    <source>
        <dbReference type="ARBA" id="ARBA00023159"/>
    </source>
</evidence>
<dbReference type="Gramene" id="OGLUM10G12070.1">
    <property type="protein sequence ID" value="OGLUM10G12070.1"/>
    <property type="gene ID" value="OGLUM10G12070"/>
</dbReference>
<feature type="region of interest" description="Disordered" evidence="7">
    <location>
        <begin position="281"/>
        <end position="304"/>
    </location>
</feature>
<dbReference type="GO" id="GO:0008270">
    <property type="term" value="F:zinc ion binding"/>
    <property type="evidence" value="ECO:0007669"/>
    <property type="project" value="UniProtKB-KW"/>
</dbReference>
<dbReference type="PANTHER" id="PTHR45658:SF42">
    <property type="entry name" value="GATA TRANSCRIPTION FACTOR 1"/>
    <property type="match status" value="1"/>
</dbReference>
<evidence type="ECO:0000313" key="9">
    <source>
        <dbReference type="EnsemblPlants" id="OGLUM10G12070.1"/>
    </source>
</evidence>
<dbReference type="AlphaFoldDB" id="A0A0E0BBC0"/>
<dbReference type="PANTHER" id="PTHR45658">
    <property type="entry name" value="GATA TRANSCRIPTION FACTOR"/>
    <property type="match status" value="1"/>
</dbReference>
<evidence type="ECO:0000256" key="6">
    <source>
        <dbReference type="PROSITE-ProRule" id="PRU00094"/>
    </source>
</evidence>
<dbReference type="InterPro" id="IPR000679">
    <property type="entry name" value="Znf_GATA"/>
</dbReference>
<keyword evidence="10" id="KW-1185">Reference proteome</keyword>
<dbReference type="STRING" id="40148.A0A0E0BBC0"/>
<dbReference type="SMART" id="SM00401">
    <property type="entry name" value="ZnF_GATA"/>
    <property type="match status" value="4"/>
</dbReference>
<dbReference type="InterPro" id="IPR051140">
    <property type="entry name" value="GATA_TF"/>
</dbReference>
<keyword evidence="5" id="KW-0010">Activator</keyword>
<dbReference type="Gene3D" id="3.30.50.10">
    <property type="entry name" value="Erythroid Transcription Factor GATA-1, subunit A"/>
    <property type="match status" value="3"/>
</dbReference>
<dbReference type="SUPFAM" id="SSF57716">
    <property type="entry name" value="Glucocorticoid receptor-like (DNA-binding domain)"/>
    <property type="match status" value="3"/>
</dbReference>
<dbReference type="PROSITE" id="PS50114">
    <property type="entry name" value="GATA_ZN_FINGER_2"/>
    <property type="match status" value="4"/>
</dbReference>
<dbReference type="EnsemblPlants" id="OGLUM10G12070.1">
    <property type="protein sequence ID" value="OGLUM10G12070.1"/>
    <property type="gene ID" value="OGLUM10G12070"/>
</dbReference>
<dbReference type="Proteomes" id="UP000026961">
    <property type="component" value="Chromosome 10"/>
</dbReference>
<dbReference type="CDD" id="cd00202">
    <property type="entry name" value="ZnF_GATA"/>
    <property type="match status" value="3"/>
</dbReference>
<evidence type="ECO:0000313" key="10">
    <source>
        <dbReference type="Proteomes" id="UP000026961"/>
    </source>
</evidence>
<comment type="similarity">
    <text evidence="1">Belongs to the type IV zinc-finger family. Class A subfamily.</text>
</comment>
<keyword evidence="2" id="KW-0479">Metal-binding</keyword>
<evidence type="ECO:0000256" key="4">
    <source>
        <dbReference type="ARBA" id="ARBA00022833"/>
    </source>
</evidence>
<dbReference type="HOGENOM" id="CLU_507528_0_0_1"/>
<keyword evidence="4" id="KW-0862">Zinc</keyword>
<accession>A0A0E0BBC0</accession>
<dbReference type="Pfam" id="PF00320">
    <property type="entry name" value="GATA"/>
    <property type="match status" value="3"/>
</dbReference>
<feature type="domain" description="GATA-type" evidence="8">
    <location>
        <begin position="394"/>
        <end position="415"/>
    </location>
</feature>
<dbReference type="InterPro" id="IPR013088">
    <property type="entry name" value="Znf_NHR/GATA"/>
</dbReference>
<dbReference type="GO" id="GO:0005634">
    <property type="term" value="C:nucleus"/>
    <property type="evidence" value="ECO:0007669"/>
    <property type="project" value="TreeGrafter"/>
</dbReference>
<dbReference type="FunFam" id="3.30.50.10:FF:000041">
    <property type="entry name" value="GATA transcription factor 14"/>
    <property type="match status" value="1"/>
</dbReference>
<evidence type="ECO:0000256" key="1">
    <source>
        <dbReference type="ARBA" id="ARBA00005694"/>
    </source>
</evidence>
<dbReference type="GO" id="GO:0030154">
    <property type="term" value="P:cell differentiation"/>
    <property type="evidence" value="ECO:0007669"/>
    <property type="project" value="TreeGrafter"/>
</dbReference>
<dbReference type="GO" id="GO:0006355">
    <property type="term" value="P:regulation of DNA-templated transcription"/>
    <property type="evidence" value="ECO:0007669"/>
    <property type="project" value="InterPro"/>
</dbReference>
<sequence length="537" mass="58015">MVVVDGLHDGGGGDLQALLDDAVLDYVAARGGGGGDVGEVKVEVERPSDEDAFPAVEKMATAAAAKGLQCRHCGTTETPQWRHGPEGHRTLCNACGMRYRSGKLVPEYRPLKNPTFSPELHSNRHHRVLQLRRRPRPGPRSAVPAPAAVARCGGEAKEEEEELAWVSNKDAFATVETTMAPSPRVVETPPEHDHRPPNIPITSPEPHSDRPRRVVQLPRRLQEPSASTNLAHAVAATARAGRECAHCGTTKTPAWRLGPDSRRKLCNACGNKYRSGQLNSTTFSQNSQEQKKKSKSSTCSRERKRSAAATAAVVVDGLHDDAAAIADEHLDGGDLQALLDDVGLDDVAARGGGDAGEAKEEEEELEWLSNKEAFPTVETMSPAPPESRTKAPVPPAGWQCRHCGSTATPLWRDGPGEAEHVRKEETPPNITPATKHRRIVDLLRCSTAPNTAATATATAVERRCTHCGTTKTPAWLSGPDSRGKLCNACGKQYRKGRLVPEYRPLNCPTFSPELHSNAHAHRRRRESPVAIAIAGEK</sequence>
<reference evidence="9" key="1">
    <citation type="submission" date="2015-04" db="UniProtKB">
        <authorList>
            <consortium name="EnsemblPlants"/>
        </authorList>
    </citation>
    <scope>IDENTIFICATION</scope>
</reference>
<feature type="domain" description="GATA-type" evidence="8">
    <location>
        <begin position="238"/>
        <end position="274"/>
    </location>
</feature>
<keyword evidence="3 6" id="KW-0863">Zinc-finger</keyword>
<reference evidence="9" key="2">
    <citation type="submission" date="2018-05" db="EMBL/GenBank/DDBJ databases">
        <title>OgluRS3 (Oryza glumaepatula Reference Sequence Version 3).</title>
        <authorList>
            <person name="Zhang J."/>
            <person name="Kudrna D."/>
            <person name="Lee S."/>
            <person name="Talag J."/>
            <person name="Welchert J."/>
            <person name="Wing R.A."/>
        </authorList>
    </citation>
    <scope>NUCLEOTIDE SEQUENCE [LARGE SCALE GENOMIC DNA]</scope>
</reference>
<name>A0A0E0BBC0_9ORYZ</name>
<evidence type="ECO:0000256" key="3">
    <source>
        <dbReference type="ARBA" id="ARBA00022771"/>
    </source>
</evidence>
<proteinExistence type="inferred from homology"/>
<organism evidence="9">
    <name type="scientific">Oryza glumipatula</name>
    <dbReference type="NCBI Taxonomy" id="40148"/>
    <lineage>
        <taxon>Eukaryota</taxon>
        <taxon>Viridiplantae</taxon>
        <taxon>Streptophyta</taxon>
        <taxon>Embryophyta</taxon>
        <taxon>Tracheophyta</taxon>
        <taxon>Spermatophyta</taxon>
        <taxon>Magnoliopsida</taxon>
        <taxon>Liliopsida</taxon>
        <taxon>Poales</taxon>
        <taxon>Poaceae</taxon>
        <taxon>BOP clade</taxon>
        <taxon>Oryzoideae</taxon>
        <taxon>Oryzeae</taxon>
        <taxon>Oryzinae</taxon>
        <taxon>Oryza</taxon>
    </lineage>
</organism>
<evidence type="ECO:0000256" key="7">
    <source>
        <dbReference type="SAM" id="MobiDB-lite"/>
    </source>
</evidence>
<feature type="domain" description="GATA-type" evidence="8">
    <location>
        <begin position="64"/>
        <end position="100"/>
    </location>
</feature>
<feature type="domain" description="GATA-type" evidence="8">
    <location>
        <begin position="458"/>
        <end position="494"/>
    </location>
</feature>
<feature type="region of interest" description="Disordered" evidence="7">
    <location>
        <begin position="182"/>
        <end position="213"/>
    </location>
</feature>
<feature type="region of interest" description="Disordered" evidence="7">
    <location>
        <begin position="377"/>
        <end position="398"/>
    </location>
</feature>